<feature type="region of interest" description="Disordered" evidence="2">
    <location>
        <begin position="1"/>
        <end position="27"/>
    </location>
</feature>
<protein>
    <submittedName>
        <fullName evidence="3">Serine/arginine repetitive matrix protein 1-like</fullName>
    </submittedName>
</protein>
<evidence type="ECO:0000256" key="2">
    <source>
        <dbReference type="SAM" id="MobiDB-lite"/>
    </source>
</evidence>
<organism evidence="3 4">
    <name type="scientific">Astyanax mexicanus</name>
    <name type="common">Blind cave fish</name>
    <name type="synonym">Astyanax fasciatus mexicanus</name>
    <dbReference type="NCBI Taxonomy" id="7994"/>
    <lineage>
        <taxon>Eukaryota</taxon>
        <taxon>Metazoa</taxon>
        <taxon>Chordata</taxon>
        <taxon>Craniata</taxon>
        <taxon>Vertebrata</taxon>
        <taxon>Euteleostomi</taxon>
        <taxon>Actinopterygii</taxon>
        <taxon>Neopterygii</taxon>
        <taxon>Teleostei</taxon>
        <taxon>Ostariophysi</taxon>
        <taxon>Characiformes</taxon>
        <taxon>Characoidei</taxon>
        <taxon>Acestrorhamphidae</taxon>
        <taxon>Acestrorhamphinae</taxon>
        <taxon>Astyanax</taxon>
    </lineage>
</organism>
<dbReference type="PANTHER" id="PTHR14965:SF9">
    <property type="entry name" value="APOPTOSIS FACILITATOR BCL-2-LIKE PROTEIN 14"/>
    <property type="match status" value="1"/>
</dbReference>
<dbReference type="GO" id="GO:2001236">
    <property type="term" value="P:regulation of extrinsic apoptotic signaling pathway"/>
    <property type="evidence" value="ECO:0007669"/>
    <property type="project" value="TreeGrafter"/>
</dbReference>
<keyword evidence="1" id="KW-0053">Apoptosis</keyword>
<gene>
    <name evidence="3" type="ORF">AMEX_G17025</name>
</gene>
<feature type="compositionally biased region" description="Basic and acidic residues" evidence="2">
    <location>
        <begin position="165"/>
        <end position="175"/>
    </location>
</feature>
<dbReference type="AlphaFoldDB" id="A0A8T2LGD9"/>
<feature type="region of interest" description="Disordered" evidence="2">
    <location>
        <begin position="307"/>
        <end position="334"/>
    </location>
</feature>
<feature type="compositionally biased region" description="Low complexity" evidence="2">
    <location>
        <begin position="315"/>
        <end position="334"/>
    </location>
</feature>
<evidence type="ECO:0000313" key="3">
    <source>
        <dbReference type="EMBL" id="KAG9269937.1"/>
    </source>
</evidence>
<feature type="region of interest" description="Disordered" evidence="2">
    <location>
        <begin position="232"/>
        <end position="252"/>
    </location>
</feature>
<dbReference type="EMBL" id="JAICCE010000013">
    <property type="protein sequence ID" value="KAG9269937.1"/>
    <property type="molecule type" value="Genomic_DNA"/>
</dbReference>
<dbReference type="GO" id="GO:0006915">
    <property type="term" value="P:apoptotic process"/>
    <property type="evidence" value="ECO:0007669"/>
    <property type="project" value="UniProtKB-KW"/>
</dbReference>
<dbReference type="PANTHER" id="PTHR14965">
    <property type="entry name" value="SI:CH73-248E21.1"/>
    <property type="match status" value="1"/>
</dbReference>
<feature type="region of interest" description="Disordered" evidence="2">
    <location>
        <begin position="65"/>
        <end position="201"/>
    </location>
</feature>
<reference evidence="3 4" key="1">
    <citation type="submission" date="2021-07" db="EMBL/GenBank/DDBJ databases">
        <authorList>
            <person name="Imarazene B."/>
            <person name="Zahm M."/>
            <person name="Klopp C."/>
            <person name="Cabau C."/>
            <person name="Beille S."/>
            <person name="Jouanno E."/>
            <person name="Castinel A."/>
            <person name="Lluch J."/>
            <person name="Gil L."/>
            <person name="Kuchtly C."/>
            <person name="Lopez Roques C."/>
            <person name="Donnadieu C."/>
            <person name="Parrinello H."/>
            <person name="Journot L."/>
            <person name="Du K."/>
            <person name="Schartl M."/>
            <person name="Retaux S."/>
            <person name="Guiguen Y."/>
        </authorList>
    </citation>
    <scope>NUCLEOTIDE SEQUENCE [LARGE SCALE GENOMIC DNA]</scope>
    <source>
        <strain evidence="3">Pach_M1</strain>
        <tissue evidence="3">Testis</tissue>
    </source>
</reference>
<comment type="caution">
    <text evidence="3">The sequence shown here is derived from an EMBL/GenBank/DDBJ whole genome shotgun (WGS) entry which is preliminary data.</text>
</comment>
<evidence type="ECO:0000313" key="4">
    <source>
        <dbReference type="Proteomes" id="UP000752171"/>
    </source>
</evidence>
<dbReference type="Proteomes" id="UP000752171">
    <property type="component" value="Unassembled WGS sequence"/>
</dbReference>
<feature type="compositionally biased region" description="Low complexity" evidence="2">
    <location>
        <begin position="84"/>
        <end position="96"/>
    </location>
</feature>
<evidence type="ECO:0000256" key="1">
    <source>
        <dbReference type="ARBA" id="ARBA00022703"/>
    </source>
</evidence>
<feature type="compositionally biased region" description="Low complexity" evidence="2">
    <location>
        <begin position="241"/>
        <end position="250"/>
    </location>
</feature>
<sequence>MPNDARADALADAQSNAHSGAQADACAGARSADARCDARRVLLLGGGSARRLLEVYVRRSLSLSDGAGPRAQRVKTRRKWPVQARRASSDSSAHRLSIQDVLQTTDPPEPPRSRGTPASSRPPAGDTAPSTRTPDPDRRSVLRTFLNWFSNKRSETRTEAPPPEPETRPSEPPRPERRKRSFRTLSFRNQNNKKPPLSPDDVIRLPNAVMVEPSSVYLEKVSEELERMVKEVKSPGGGSDGDFSAAAGASEHPSTAEEVVERMISLLKQHGDAIDEKIKRNSGVHAFLQRLSYSSFQQLADRYLSQIPPPPHRVTNTTHTSTCTTNTSTTSSSSSAPELIQLAFTLDFTASIARLSNQSLTRITGYGNRYLQDRFTHICSAHTQVDGDVEGQCSSDPE</sequence>
<proteinExistence type="predicted"/>
<name>A0A8T2LGD9_ASTMX</name>
<feature type="compositionally biased region" description="Low complexity" evidence="2">
    <location>
        <begin position="17"/>
        <end position="27"/>
    </location>
</feature>
<accession>A0A8T2LGD9</accession>